<reference evidence="2 3" key="1">
    <citation type="submission" date="2019-02" db="EMBL/GenBank/DDBJ databases">
        <title>Arcanobacterium bovis sp. nov., isolated from the milk of a cow with mastitis.</title>
        <authorList>
            <person name="Sammra O."/>
            <person name="Foster G."/>
            <person name="Hassan A."/>
            <person name="Alssahen M."/>
            <person name="Laemmler C."/>
            <person name="Borowiak M."/>
            <person name="Malorny B."/>
            <person name="Abdulmawjood A."/>
        </authorList>
    </citation>
    <scope>NUCLEOTIDE SEQUENCE [LARGE SCALE GENOMIC DNA]</scope>
    <source>
        <strain evidence="2 3">C605018/01/1</strain>
    </source>
</reference>
<accession>A0A4Q9UZV4</accession>
<dbReference type="AlphaFoldDB" id="A0A4Q9UZV4"/>
<dbReference type="RefSeq" id="WP_131281403.1">
    <property type="nucleotide sequence ID" value="NZ_JBHSLR010000006.1"/>
</dbReference>
<protein>
    <submittedName>
        <fullName evidence="2">DoxX family protein</fullName>
    </submittedName>
</protein>
<keyword evidence="3" id="KW-1185">Reference proteome</keyword>
<name>A0A4Q9UZV4_9ACTO</name>
<evidence type="ECO:0000313" key="2">
    <source>
        <dbReference type="EMBL" id="TBW21540.1"/>
    </source>
</evidence>
<feature type="signal peptide" evidence="1">
    <location>
        <begin position="1"/>
        <end position="19"/>
    </location>
</feature>
<feature type="chain" id="PRO_5039487671" evidence="1">
    <location>
        <begin position="20"/>
        <end position="170"/>
    </location>
</feature>
<evidence type="ECO:0000313" key="3">
    <source>
        <dbReference type="Proteomes" id="UP000293036"/>
    </source>
</evidence>
<gene>
    <name evidence="2" type="ORF">EZJ44_06290</name>
</gene>
<comment type="caution">
    <text evidence="2">The sequence shown here is derived from an EMBL/GenBank/DDBJ whole genome shotgun (WGS) entry which is preliminary data.</text>
</comment>
<proteinExistence type="predicted"/>
<keyword evidence="1" id="KW-0732">Signal</keyword>
<dbReference type="OrthoDB" id="329282at2"/>
<dbReference type="EMBL" id="SJDT01000004">
    <property type="protein sequence ID" value="TBW21540.1"/>
    <property type="molecule type" value="Genomic_DNA"/>
</dbReference>
<sequence length="170" mass="18157">MSVLRKIARPMLAAPFVLAGLDAAIRPDTHRERAQKIYNLAQQFGVKAPSAEVTDAVTRGTGIAMVSCGLALARSRAPRISAALLGFMNVPLALANNPFWEHRGEEQRQDFLNLASAAGLIGGALIASSDREGKPSLAWRLNKWSDGVATSVENTVSHAETKVKELGAQL</sequence>
<evidence type="ECO:0000256" key="1">
    <source>
        <dbReference type="SAM" id="SignalP"/>
    </source>
</evidence>
<dbReference type="Proteomes" id="UP000293036">
    <property type="component" value="Unassembled WGS sequence"/>
</dbReference>
<organism evidence="2 3">
    <name type="scientific">Arcanobacterium bovis</name>
    <dbReference type="NCBI Taxonomy" id="2529275"/>
    <lineage>
        <taxon>Bacteria</taxon>
        <taxon>Bacillati</taxon>
        <taxon>Actinomycetota</taxon>
        <taxon>Actinomycetes</taxon>
        <taxon>Actinomycetales</taxon>
        <taxon>Actinomycetaceae</taxon>
        <taxon>Arcanobacterium</taxon>
    </lineage>
</organism>